<evidence type="ECO:0000256" key="6">
    <source>
        <dbReference type="ARBA" id="ARBA00023012"/>
    </source>
</evidence>
<feature type="domain" description="PAC" evidence="9">
    <location>
        <begin position="388"/>
        <end position="440"/>
    </location>
</feature>
<reference evidence="10 11" key="1">
    <citation type="submission" date="2022-06" db="EMBL/GenBank/DDBJ databases">
        <title>Halogeometricum sp. a new haloarchaeum isolate from saline soil.</title>
        <authorList>
            <person name="Strakova D."/>
            <person name="Galisteo C."/>
            <person name="Sanchez-Porro C."/>
            <person name="Ventosa A."/>
        </authorList>
    </citation>
    <scope>NUCLEOTIDE SEQUENCE [LARGE SCALE GENOMIC DNA]</scope>
    <source>
        <strain evidence="10 11">S1BR25-6</strain>
    </source>
</reference>
<dbReference type="PROSITE" id="PS50113">
    <property type="entry name" value="PAC"/>
    <property type="match status" value="2"/>
</dbReference>
<dbReference type="SMART" id="SM00065">
    <property type="entry name" value="GAF"/>
    <property type="match status" value="1"/>
</dbReference>
<comment type="caution">
    <text evidence="10">The sequence shown here is derived from an EMBL/GenBank/DDBJ whole genome shotgun (WGS) entry which is preliminary data.</text>
</comment>
<feature type="domain" description="PAS" evidence="8">
    <location>
        <begin position="12"/>
        <end position="56"/>
    </location>
</feature>
<dbReference type="Proteomes" id="UP001257060">
    <property type="component" value="Unassembled WGS sequence"/>
</dbReference>
<dbReference type="PROSITE" id="PS50112">
    <property type="entry name" value="PAS"/>
    <property type="match status" value="3"/>
</dbReference>
<keyword evidence="2" id="KW-0808">Transferase</keyword>
<dbReference type="SUPFAM" id="SSF55874">
    <property type="entry name" value="ATPase domain of HSP90 chaperone/DNA topoisomerase II/histidine kinase"/>
    <property type="match status" value="1"/>
</dbReference>
<accession>A0ABU2GF08</accession>
<dbReference type="NCBIfam" id="TIGR00229">
    <property type="entry name" value="sensory_box"/>
    <property type="match status" value="3"/>
</dbReference>
<dbReference type="InterPro" id="IPR000014">
    <property type="entry name" value="PAS"/>
</dbReference>
<dbReference type="SUPFAM" id="SSF55781">
    <property type="entry name" value="GAF domain-like"/>
    <property type="match status" value="1"/>
</dbReference>
<keyword evidence="3" id="KW-0547">Nucleotide-binding</keyword>
<dbReference type="InterPro" id="IPR003594">
    <property type="entry name" value="HATPase_dom"/>
</dbReference>
<protein>
    <submittedName>
        <fullName evidence="10">PAS domain S-box protein</fullName>
    </submittedName>
</protein>
<keyword evidence="5" id="KW-0067">ATP-binding</keyword>
<dbReference type="SMART" id="SM00387">
    <property type="entry name" value="HATPase_c"/>
    <property type="match status" value="1"/>
</dbReference>
<evidence type="ECO:0000313" key="10">
    <source>
        <dbReference type="EMBL" id="MDS0298688.1"/>
    </source>
</evidence>
<feature type="domain" description="PAS" evidence="8">
    <location>
        <begin position="434"/>
        <end position="479"/>
    </location>
</feature>
<dbReference type="EMBL" id="JAMQOP010000001">
    <property type="protein sequence ID" value="MDS0298688.1"/>
    <property type="molecule type" value="Genomic_DNA"/>
</dbReference>
<gene>
    <name evidence="10" type="ORF">NDI76_08030</name>
</gene>
<evidence type="ECO:0000256" key="5">
    <source>
        <dbReference type="ARBA" id="ARBA00022840"/>
    </source>
</evidence>
<dbReference type="SUPFAM" id="SSF55785">
    <property type="entry name" value="PYP-like sensor domain (PAS domain)"/>
    <property type="match status" value="3"/>
</dbReference>
<dbReference type="SMART" id="SM00091">
    <property type="entry name" value="PAS"/>
    <property type="match status" value="3"/>
</dbReference>
<dbReference type="InterPro" id="IPR036890">
    <property type="entry name" value="HATPase_C_sf"/>
</dbReference>
<dbReference type="PANTHER" id="PTHR43065:SF10">
    <property type="entry name" value="PEROXIDE STRESS-ACTIVATED HISTIDINE KINASE MAK3"/>
    <property type="match status" value="1"/>
</dbReference>
<evidence type="ECO:0000256" key="3">
    <source>
        <dbReference type="ARBA" id="ARBA00022741"/>
    </source>
</evidence>
<sequence>MEDSTRRSAGEFETGVREHLERVSDAVFTVDADDRFTYLNGKAATLLGRERAELVGAAVTEAFPDAEGSRFLRECERACAEGEPTTFTDYYAPLQKWFEADIYPAEEGVTVYFNDVTDRRRREERLERQRDRLDILETFTQVITEVSSASEDAISREHVEQLVCSRLVETTPLTFAWIGRIDGDTIVPSAWAGAEHGYLSESSFSADAEKATGQGPVGRAVRRNEVQITANVEADDMWGPWREAALERGFKSCACVPLEYRGSNYGALSLYSEREGAFGDEDGPKDPLQQLGDAVAHAVDTVERRREERELKRRREEFSTFVKDVEEYAIFRLDPDGHVASWNRGAEEIKGYEESEVLGKHFSIFYPEDAEDGYPAELLEQARTEGQVKDEGWRVRKDGTRFWALVTLTALTDDGGACRGFVKVVRDMTDRKRRERRLDAVFNRTFQFMGLMDPDGTVVKVNDAATEFAGADREELIGKRFWEAPWWDASEDTTAGLKDAIRWAAAGEFVRYEATGADPRTGAELVLDFSITPVTDEMGEVVLLVPEGRDITERKQRERELRQERERLEFMNRILRHNLLNGLNVVSARAEILEDFVDEPGRTHLSTVRGRIEEMVDLVETMRSFTKAIVHSEAHELEAHPLGKTLVRELERIDDDNENVVISTERPIPDVDVLADDLLPQVFENVLTNAVQHNDKAVPRIVVDVEECTDGMVAVRIEDNGPGVPDEEKRHIVEKGVEGLATPGSGFGLYLVKELVDSYGGTIDVSDNDPTGAIFTIVLQTV</sequence>
<dbReference type="InterPro" id="IPR004358">
    <property type="entry name" value="Sig_transdc_His_kin-like_C"/>
</dbReference>
<keyword evidence="4" id="KW-0418">Kinase</keyword>
<dbReference type="PANTHER" id="PTHR43065">
    <property type="entry name" value="SENSOR HISTIDINE KINASE"/>
    <property type="match status" value="1"/>
</dbReference>
<dbReference type="InterPro" id="IPR035965">
    <property type="entry name" value="PAS-like_dom_sf"/>
</dbReference>
<dbReference type="SMART" id="SM00086">
    <property type="entry name" value="PAC"/>
    <property type="match status" value="2"/>
</dbReference>
<dbReference type="Pfam" id="PF13426">
    <property type="entry name" value="PAS_9"/>
    <property type="match status" value="1"/>
</dbReference>
<evidence type="ECO:0000313" key="11">
    <source>
        <dbReference type="Proteomes" id="UP001257060"/>
    </source>
</evidence>
<organism evidence="10 11">
    <name type="scientific">Halogeometricum salsisoli</name>
    <dbReference type="NCBI Taxonomy" id="2950536"/>
    <lineage>
        <taxon>Archaea</taxon>
        <taxon>Methanobacteriati</taxon>
        <taxon>Methanobacteriota</taxon>
        <taxon>Stenosarchaea group</taxon>
        <taxon>Halobacteria</taxon>
        <taxon>Halobacteriales</taxon>
        <taxon>Haloferacaceae</taxon>
        <taxon>Halogeometricum</taxon>
    </lineage>
</organism>
<feature type="domain" description="PAC" evidence="9">
    <location>
        <begin position="510"/>
        <end position="563"/>
    </location>
</feature>
<proteinExistence type="predicted"/>
<dbReference type="Gene3D" id="3.30.450.20">
    <property type="entry name" value="PAS domain"/>
    <property type="match status" value="3"/>
</dbReference>
<feature type="domain" description="PAS" evidence="8">
    <location>
        <begin position="314"/>
        <end position="386"/>
    </location>
</feature>
<keyword evidence="11" id="KW-1185">Reference proteome</keyword>
<feature type="domain" description="Histidine kinase" evidence="7">
    <location>
        <begin position="574"/>
        <end position="782"/>
    </location>
</feature>
<keyword evidence="6" id="KW-0902">Two-component regulatory system</keyword>
<dbReference type="InterPro" id="IPR003018">
    <property type="entry name" value="GAF"/>
</dbReference>
<evidence type="ECO:0000256" key="2">
    <source>
        <dbReference type="ARBA" id="ARBA00022679"/>
    </source>
</evidence>
<dbReference type="Gene3D" id="3.30.565.10">
    <property type="entry name" value="Histidine kinase-like ATPase, C-terminal domain"/>
    <property type="match status" value="1"/>
</dbReference>
<dbReference type="Pfam" id="PF13185">
    <property type="entry name" value="GAF_2"/>
    <property type="match status" value="1"/>
</dbReference>
<name>A0ABU2GF08_9EURY</name>
<dbReference type="PROSITE" id="PS50109">
    <property type="entry name" value="HIS_KIN"/>
    <property type="match status" value="1"/>
</dbReference>
<evidence type="ECO:0000259" key="8">
    <source>
        <dbReference type="PROSITE" id="PS50112"/>
    </source>
</evidence>
<evidence type="ECO:0000256" key="4">
    <source>
        <dbReference type="ARBA" id="ARBA00022777"/>
    </source>
</evidence>
<dbReference type="Pfam" id="PF08448">
    <property type="entry name" value="PAS_4"/>
    <property type="match status" value="2"/>
</dbReference>
<dbReference type="CDD" id="cd00130">
    <property type="entry name" value="PAS"/>
    <property type="match status" value="3"/>
</dbReference>
<dbReference type="Gene3D" id="3.30.450.40">
    <property type="match status" value="1"/>
</dbReference>
<evidence type="ECO:0000259" key="7">
    <source>
        <dbReference type="PROSITE" id="PS50109"/>
    </source>
</evidence>
<dbReference type="InterPro" id="IPR000700">
    <property type="entry name" value="PAS-assoc_C"/>
</dbReference>
<evidence type="ECO:0000259" key="9">
    <source>
        <dbReference type="PROSITE" id="PS50113"/>
    </source>
</evidence>
<dbReference type="InterPro" id="IPR005467">
    <property type="entry name" value="His_kinase_dom"/>
</dbReference>
<keyword evidence="1" id="KW-0597">Phosphoprotein</keyword>
<dbReference type="InterPro" id="IPR001610">
    <property type="entry name" value="PAC"/>
</dbReference>
<dbReference type="InterPro" id="IPR013656">
    <property type="entry name" value="PAS_4"/>
</dbReference>
<dbReference type="Pfam" id="PF02518">
    <property type="entry name" value="HATPase_c"/>
    <property type="match status" value="1"/>
</dbReference>
<dbReference type="PRINTS" id="PR00344">
    <property type="entry name" value="BCTRLSENSOR"/>
</dbReference>
<dbReference type="InterPro" id="IPR029016">
    <property type="entry name" value="GAF-like_dom_sf"/>
</dbReference>
<dbReference type="RefSeq" id="WP_310923485.1">
    <property type="nucleotide sequence ID" value="NZ_JAMQOP010000001.1"/>
</dbReference>
<evidence type="ECO:0000256" key="1">
    <source>
        <dbReference type="ARBA" id="ARBA00022553"/>
    </source>
</evidence>